<dbReference type="InterPro" id="IPR042109">
    <property type="entry name" value="Adenylosuccinate_synth_dom1"/>
</dbReference>
<dbReference type="GO" id="GO:0044208">
    <property type="term" value="P:'de novo' AMP biosynthetic process"/>
    <property type="evidence" value="ECO:0007669"/>
    <property type="project" value="UniProtKB-UniRule"/>
</dbReference>
<feature type="binding site" description="in other chain" evidence="8">
    <location>
        <begin position="46"/>
        <end position="49"/>
    </location>
    <ligand>
        <name>IMP</name>
        <dbReference type="ChEBI" id="CHEBI:58053"/>
        <note>ligand shared between dimeric partners</note>
    </ligand>
</feature>
<feature type="binding site" evidence="8">
    <location>
        <position position="151"/>
    </location>
    <ligand>
        <name>IMP</name>
        <dbReference type="ChEBI" id="CHEBI:58053"/>
        <note>ligand shared between dimeric partners</note>
    </ligand>
</feature>
<organism evidence="11 12">
    <name type="scientific">Pandoraea aquatica</name>
    <dbReference type="NCBI Taxonomy" id="2508290"/>
    <lineage>
        <taxon>Bacteria</taxon>
        <taxon>Pseudomonadati</taxon>
        <taxon>Pseudomonadota</taxon>
        <taxon>Betaproteobacteria</taxon>
        <taxon>Burkholderiales</taxon>
        <taxon>Burkholderiaceae</taxon>
        <taxon>Pandoraea</taxon>
    </lineage>
</organism>
<dbReference type="AlphaFoldDB" id="A0A5E4WLN6"/>
<keyword evidence="5 8" id="KW-0658">Purine biosynthesis</keyword>
<proteinExistence type="inferred from homology"/>
<dbReference type="OrthoDB" id="9807553at2"/>
<evidence type="ECO:0000256" key="6">
    <source>
        <dbReference type="ARBA" id="ARBA00022842"/>
    </source>
</evidence>
<dbReference type="Pfam" id="PF00709">
    <property type="entry name" value="Adenylsucc_synt"/>
    <property type="match status" value="1"/>
</dbReference>
<dbReference type="Gene3D" id="1.10.300.10">
    <property type="entry name" value="Adenylosuccinate Synthetase, subunit A, domain 2"/>
    <property type="match status" value="1"/>
</dbReference>
<dbReference type="GO" id="GO:0005525">
    <property type="term" value="F:GTP binding"/>
    <property type="evidence" value="ECO:0007669"/>
    <property type="project" value="UniProtKB-UniRule"/>
</dbReference>
<gene>
    <name evidence="8" type="primary">purA</name>
    <name evidence="11" type="ORF">PAQ31011_03409</name>
</gene>
<dbReference type="RefSeq" id="WP_150576867.1">
    <property type="nucleotide sequence ID" value="NZ_CABPSN010000004.1"/>
</dbReference>
<dbReference type="EC" id="6.3.4.4" evidence="8 10"/>
<protein>
    <recommendedName>
        <fullName evidence="8 10">Adenylosuccinate synthetase</fullName>
        <shortName evidence="8">AMPSase</shortName>
        <shortName evidence="8">AdSS</shortName>
        <ecNumber evidence="8 10">6.3.4.4</ecNumber>
    </recommendedName>
    <alternativeName>
        <fullName evidence="8">IMP--aspartate ligase</fullName>
    </alternativeName>
</protein>
<comment type="cofactor">
    <cofactor evidence="8">
        <name>Mg(2+)</name>
        <dbReference type="ChEBI" id="CHEBI:18420"/>
    </cofactor>
    <text evidence="8">Binds 1 Mg(2+) ion per subunit.</text>
</comment>
<dbReference type="PROSITE" id="PS01266">
    <property type="entry name" value="ADENYLOSUCCIN_SYN_1"/>
    <property type="match status" value="1"/>
</dbReference>
<feature type="active site" description="Proton acceptor" evidence="8">
    <location>
        <position position="21"/>
    </location>
</feature>
<keyword evidence="7 8" id="KW-0342">GTP-binding</keyword>
<dbReference type="SUPFAM" id="SSF52540">
    <property type="entry name" value="P-loop containing nucleoside triphosphate hydrolases"/>
    <property type="match status" value="1"/>
</dbReference>
<feature type="binding site" description="in other chain" evidence="8">
    <location>
        <position position="319"/>
    </location>
    <ligand>
        <name>IMP</name>
        <dbReference type="ChEBI" id="CHEBI:58053"/>
        <note>ligand shared between dimeric partners</note>
    </ligand>
</feature>
<keyword evidence="12" id="KW-1185">Reference proteome</keyword>
<comment type="subcellular location">
    <subcellularLocation>
        <location evidence="8">Cytoplasm</location>
    </subcellularLocation>
</comment>
<name>A0A5E4WLN6_9BURK</name>
<feature type="binding site" evidence="8">
    <location>
        <begin position="315"/>
        <end position="321"/>
    </location>
    <ligand>
        <name>substrate</name>
    </ligand>
</feature>
<evidence type="ECO:0000256" key="10">
    <source>
        <dbReference type="RuleBase" id="RU000520"/>
    </source>
</evidence>
<evidence type="ECO:0000256" key="3">
    <source>
        <dbReference type="ARBA" id="ARBA00022723"/>
    </source>
</evidence>
<dbReference type="Proteomes" id="UP000366819">
    <property type="component" value="Unassembled WGS sequence"/>
</dbReference>
<evidence type="ECO:0000256" key="1">
    <source>
        <dbReference type="ARBA" id="ARBA00011738"/>
    </source>
</evidence>
<feature type="binding site" evidence="8">
    <location>
        <position position="321"/>
    </location>
    <ligand>
        <name>GTP</name>
        <dbReference type="ChEBI" id="CHEBI:37565"/>
    </ligand>
</feature>
<dbReference type="Gene3D" id="3.90.170.10">
    <property type="entry name" value="Adenylosuccinate Synthetase, subunit A, domain 3"/>
    <property type="match status" value="1"/>
</dbReference>
<feature type="binding site" evidence="8">
    <location>
        <begin position="20"/>
        <end position="26"/>
    </location>
    <ligand>
        <name>GTP</name>
        <dbReference type="ChEBI" id="CHEBI:37565"/>
    </ligand>
</feature>
<keyword evidence="3 8" id="KW-0479">Metal-binding</keyword>
<feature type="active site" description="Proton donor" evidence="8">
    <location>
        <position position="49"/>
    </location>
</feature>
<dbReference type="InterPro" id="IPR042111">
    <property type="entry name" value="Adenylosuccinate_synth_dom3"/>
</dbReference>
<dbReference type="InterPro" id="IPR001114">
    <property type="entry name" value="Adenylosuccinate_synthetase"/>
</dbReference>
<dbReference type="PROSITE" id="PS00513">
    <property type="entry name" value="ADENYLOSUCCIN_SYN_2"/>
    <property type="match status" value="1"/>
</dbReference>
<dbReference type="CDD" id="cd03108">
    <property type="entry name" value="AdSS"/>
    <property type="match status" value="1"/>
</dbReference>
<evidence type="ECO:0000256" key="2">
    <source>
        <dbReference type="ARBA" id="ARBA00022598"/>
    </source>
</evidence>
<keyword evidence="4 8" id="KW-0547">Nucleotide-binding</keyword>
<dbReference type="NCBIfam" id="TIGR00184">
    <property type="entry name" value="purA"/>
    <property type="match status" value="1"/>
</dbReference>
<comment type="pathway">
    <text evidence="8 10">Purine metabolism; AMP biosynthesis via de novo pathway; AMP from IMP: step 1/2.</text>
</comment>
<dbReference type="Gene3D" id="3.40.440.10">
    <property type="entry name" value="Adenylosuccinate Synthetase, subunit A, domain 1"/>
    <property type="match status" value="1"/>
</dbReference>
<comment type="function">
    <text evidence="8">Plays an important role in the de novo pathway of purine nucleotide biosynthesis. Catalyzes the first committed step in the biosynthesis of AMP from IMP.</text>
</comment>
<dbReference type="InterPro" id="IPR033128">
    <property type="entry name" value="Adenylosuccin_syn_Lys_AS"/>
</dbReference>
<dbReference type="EMBL" id="CABPSN010000004">
    <property type="protein sequence ID" value="VVE25867.1"/>
    <property type="molecule type" value="Genomic_DNA"/>
</dbReference>
<feature type="binding site" description="in other chain" evidence="8">
    <location>
        <position position="232"/>
    </location>
    <ligand>
        <name>IMP</name>
        <dbReference type="ChEBI" id="CHEBI:58053"/>
        <note>ligand shared between dimeric partners</note>
    </ligand>
</feature>
<comment type="similarity">
    <text evidence="8 10">Belongs to the adenylosuccinate synthetase family.</text>
</comment>
<feature type="binding site" evidence="8">
    <location>
        <position position="21"/>
    </location>
    <ligand>
        <name>Mg(2+)</name>
        <dbReference type="ChEBI" id="CHEBI:18420"/>
    </ligand>
</feature>
<evidence type="ECO:0000256" key="5">
    <source>
        <dbReference type="ARBA" id="ARBA00022755"/>
    </source>
</evidence>
<reference evidence="11 12" key="1">
    <citation type="submission" date="2019-08" db="EMBL/GenBank/DDBJ databases">
        <authorList>
            <person name="Peeters C."/>
        </authorList>
    </citation>
    <scope>NUCLEOTIDE SEQUENCE [LARGE SCALE GENOMIC DNA]</scope>
    <source>
        <strain evidence="11 12">LMG 31011</strain>
    </source>
</reference>
<dbReference type="InterPro" id="IPR027417">
    <property type="entry name" value="P-loop_NTPase"/>
</dbReference>
<dbReference type="NCBIfam" id="NF002223">
    <property type="entry name" value="PRK01117.1"/>
    <property type="match status" value="1"/>
</dbReference>
<evidence type="ECO:0000256" key="4">
    <source>
        <dbReference type="ARBA" id="ARBA00022741"/>
    </source>
</evidence>
<evidence type="ECO:0000313" key="12">
    <source>
        <dbReference type="Proteomes" id="UP000366819"/>
    </source>
</evidence>
<dbReference type="InterPro" id="IPR042110">
    <property type="entry name" value="Adenylosuccinate_synth_dom2"/>
</dbReference>
<dbReference type="FunFam" id="3.90.170.10:FF:000001">
    <property type="entry name" value="Adenylosuccinate synthetase"/>
    <property type="match status" value="1"/>
</dbReference>
<evidence type="ECO:0000256" key="7">
    <source>
        <dbReference type="ARBA" id="ARBA00023134"/>
    </source>
</evidence>
<accession>A0A5E4WLN6</accession>
<feature type="binding site" description="in other chain" evidence="8">
    <location>
        <position position="137"/>
    </location>
    <ligand>
        <name>IMP</name>
        <dbReference type="ChEBI" id="CHEBI:58053"/>
        <note>ligand shared between dimeric partners</note>
    </ligand>
</feature>
<feature type="active site" evidence="9">
    <location>
        <position position="148"/>
    </location>
</feature>
<feature type="binding site" description="in other chain" evidence="8">
    <location>
        <begin position="21"/>
        <end position="24"/>
    </location>
    <ligand>
        <name>IMP</name>
        <dbReference type="ChEBI" id="CHEBI:58053"/>
        <note>ligand shared between dimeric partners</note>
    </ligand>
</feature>
<dbReference type="UniPathway" id="UPA00075">
    <property type="reaction ID" value="UER00335"/>
</dbReference>
<dbReference type="HAMAP" id="MF_00011">
    <property type="entry name" value="Adenylosucc_synth"/>
    <property type="match status" value="1"/>
</dbReference>
<dbReference type="GO" id="GO:0005737">
    <property type="term" value="C:cytoplasm"/>
    <property type="evidence" value="ECO:0007669"/>
    <property type="project" value="UniProtKB-SubCell"/>
</dbReference>
<dbReference type="SMART" id="SM00788">
    <property type="entry name" value="Adenylsucc_synt"/>
    <property type="match status" value="1"/>
</dbReference>
<comment type="catalytic activity">
    <reaction evidence="8 10">
        <text>IMP + L-aspartate + GTP = N(6)-(1,2-dicarboxyethyl)-AMP + GDP + phosphate + 2 H(+)</text>
        <dbReference type="Rhea" id="RHEA:15753"/>
        <dbReference type="ChEBI" id="CHEBI:15378"/>
        <dbReference type="ChEBI" id="CHEBI:29991"/>
        <dbReference type="ChEBI" id="CHEBI:37565"/>
        <dbReference type="ChEBI" id="CHEBI:43474"/>
        <dbReference type="ChEBI" id="CHEBI:57567"/>
        <dbReference type="ChEBI" id="CHEBI:58053"/>
        <dbReference type="ChEBI" id="CHEBI:58189"/>
        <dbReference type="EC" id="6.3.4.4"/>
    </reaction>
</comment>
<dbReference type="GO" id="GO:0004019">
    <property type="term" value="F:adenylosuccinate synthase activity"/>
    <property type="evidence" value="ECO:0007669"/>
    <property type="project" value="UniProtKB-UniRule"/>
</dbReference>
<keyword evidence="6 8" id="KW-0460">Magnesium</keyword>
<feature type="binding site" evidence="8">
    <location>
        <begin position="429"/>
        <end position="431"/>
    </location>
    <ligand>
        <name>GTP</name>
        <dbReference type="ChEBI" id="CHEBI:37565"/>
    </ligand>
</feature>
<dbReference type="InterPro" id="IPR018220">
    <property type="entry name" value="Adenylosuccin_syn_GTP-bd"/>
</dbReference>
<evidence type="ECO:0000256" key="9">
    <source>
        <dbReference type="PROSITE-ProRule" id="PRU10134"/>
    </source>
</evidence>
<evidence type="ECO:0000256" key="8">
    <source>
        <dbReference type="HAMAP-Rule" id="MF_00011"/>
    </source>
</evidence>
<keyword evidence="8" id="KW-0963">Cytoplasm</keyword>
<feature type="binding site" evidence="8">
    <location>
        <begin position="48"/>
        <end position="50"/>
    </location>
    <ligand>
        <name>GTP</name>
        <dbReference type="ChEBI" id="CHEBI:37565"/>
    </ligand>
</feature>
<dbReference type="PANTHER" id="PTHR11846">
    <property type="entry name" value="ADENYLOSUCCINATE SYNTHETASE"/>
    <property type="match status" value="1"/>
</dbReference>
<feature type="binding site" evidence="8">
    <location>
        <position position="48"/>
    </location>
    <ligand>
        <name>Mg(2+)</name>
        <dbReference type="ChEBI" id="CHEBI:18420"/>
    </ligand>
</feature>
<comment type="subunit">
    <text evidence="1 8">Homodimer.</text>
</comment>
<dbReference type="PANTHER" id="PTHR11846:SF0">
    <property type="entry name" value="ADENYLOSUCCINATE SYNTHETASE"/>
    <property type="match status" value="1"/>
</dbReference>
<dbReference type="FunFam" id="1.10.300.10:FF:000001">
    <property type="entry name" value="Adenylosuccinate synthetase"/>
    <property type="match status" value="1"/>
</dbReference>
<feature type="binding site" description="in other chain" evidence="8">
    <location>
        <position position="247"/>
    </location>
    <ligand>
        <name>IMP</name>
        <dbReference type="ChEBI" id="CHEBI:58053"/>
        <note>ligand shared between dimeric partners</note>
    </ligand>
</feature>
<dbReference type="GO" id="GO:0046040">
    <property type="term" value="P:IMP metabolic process"/>
    <property type="evidence" value="ECO:0007669"/>
    <property type="project" value="TreeGrafter"/>
</dbReference>
<dbReference type="GO" id="GO:0000287">
    <property type="term" value="F:magnesium ion binding"/>
    <property type="evidence" value="ECO:0007669"/>
    <property type="project" value="UniProtKB-UniRule"/>
</dbReference>
<keyword evidence="2 8" id="KW-0436">Ligase</keyword>
<evidence type="ECO:0000313" key="11">
    <source>
        <dbReference type="EMBL" id="VVE25867.1"/>
    </source>
</evidence>
<sequence length="446" mass="48434">MSGNALNQGRNVVVIGTQWGDEGKGKVVDWLTDHAQGVVRFQGGHNAGHTLIIGGKKTILRLIPSGIMHKDVTCYIGNGVVLSPEALFKEIEELESAGLNVCGRLRISEACTLILPYHVAIDQAREARRGAGKIGTTGRGIGPAYEDKVGRRALRVQDLFDPKAFAERLRENLDYHNFVLTQYLGAPAVDFQETLDKMLSYAERLRPMIADVSQELYAVNREGKKLLFEGAQGTLLDIDHGTYPFVTSSNCVAGAASAGAGVGPQQLHYVLGITKAYCTRVGAGPFPSELYDADNPARQEAIGLQLATVGKEFGSVTGRPRRTGWMDAAALKRSIQINGVTGLCMTKLDVLDGLETVRLCVGYKIDGKAIDILPRGAVDVARCEPVYEDFPGWTQSTVGVTSWDQLPAQAQNYLKRIEEVSGIPIDMVSTGPDRDETILLRHPFKN</sequence>
<feature type="binding site" evidence="8">
    <location>
        <begin position="347"/>
        <end position="349"/>
    </location>
    <ligand>
        <name>GTP</name>
        <dbReference type="ChEBI" id="CHEBI:37565"/>
    </ligand>
</feature>